<name>A0A7W5FDY0_9ACTN</name>
<evidence type="ECO:0000256" key="6">
    <source>
        <dbReference type="SAM" id="MobiDB-lite"/>
    </source>
</evidence>
<dbReference type="GO" id="GO:0000271">
    <property type="term" value="P:polysaccharide biosynthetic process"/>
    <property type="evidence" value="ECO:0007669"/>
    <property type="project" value="InterPro"/>
</dbReference>
<dbReference type="Pfam" id="PF04138">
    <property type="entry name" value="GtrA_DPMS_TM"/>
    <property type="match status" value="1"/>
</dbReference>
<evidence type="ECO:0000256" key="7">
    <source>
        <dbReference type="SAM" id="Phobius"/>
    </source>
</evidence>
<evidence type="ECO:0000259" key="8">
    <source>
        <dbReference type="Pfam" id="PF00535"/>
    </source>
</evidence>
<accession>A0A7W5FDY0</accession>
<evidence type="ECO:0000256" key="3">
    <source>
        <dbReference type="ARBA" id="ARBA00022692"/>
    </source>
</evidence>
<dbReference type="RefSeq" id="WP_183219157.1">
    <property type="nucleotide sequence ID" value="NZ_BMPW01000003.1"/>
</dbReference>
<evidence type="ECO:0000256" key="5">
    <source>
        <dbReference type="ARBA" id="ARBA00023136"/>
    </source>
</evidence>
<feature type="domain" description="Glycosyltransferase 2-like" evidence="8">
    <location>
        <begin position="3"/>
        <end position="126"/>
    </location>
</feature>
<dbReference type="InterPro" id="IPR001173">
    <property type="entry name" value="Glyco_trans_2-like"/>
</dbReference>
<feature type="transmembrane region" description="Helical" evidence="7">
    <location>
        <begin position="212"/>
        <end position="238"/>
    </location>
</feature>
<dbReference type="SUPFAM" id="SSF53448">
    <property type="entry name" value="Nucleotide-diphospho-sugar transferases"/>
    <property type="match status" value="1"/>
</dbReference>
<evidence type="ECO:0000256" key="2">
    <source>
        <dbReference type="ARBA" id="ARBA00006739"/>
    </source>
</evidence>
<comment type="subcellular location">
    <subcellularLocation>
        <location evidence="1">Membrane</location>
        <topology evidence="1">Multi-pass membrane protein</topology>
    </subcellularLocation>
</comment>
<dbReference type="PANTHER" id="PTHR48090">
    <property type="entry name" value="UNDECAPRENYL-PHOSPHATE 4-DEOXY-4-FORMAMIDO-L-ARABINOSE TRANSFERASE-RELATED"/>
    <property type="match status" value="1"/>
</dbReference>
<gene>
    <name evidence="10" type="ORF">FHR83_002562</name>
</gene>
<dbReference type="CDD" id="cd04179">
    <property type="entry name" value="DPM_DPG-synthase_like"/>
    <property type="match status" value="1"/>
</dbReference>
<dbReference type="Pfam" id="PF00535">
    <property type="entry name" value="Glycos_transf_2"/>
    <property type="match status" value="1"/>
</dbReference>
<dbReference type="InterPro" id="IPR029044">
    <property type="entry name" value="Nucleotide-diphossugar_trans"/>
</dbReference>
<protein>
    <submittedName>
        <fullName evidence="10">Putative flippase GtrA</fullName>
    </submittedName>
</protein>
<comment type="similarity">
    <text evidence="2">Belongs to the glycosyltransferase 2 family.</text>
</comment>
<dbReference type="EMBL" id="JACHXF010000004">
    <property type="protein sequence ID" value="MBB3094899.1"/>
    <property type="molecule type" value="Genomic_DNA"/>
</dbReference>
<feature type="transmembrane region" description="Helical" evidence="7">
    <location>
        <begin position="283"/>
        <end position="301"/>
    </location>
</feature>
<reference evidence="10 11" key="1">
    <citation type="submission" date="2020-08" db="EMBL/GenBank/DDBJ databases">
        <title>Genomic Encyclopedia of Type Strains, Phase III (KMG-III): the genomes of soil and plant-associated and newly described type strains.</title>
        <authorList>
            <person name="Whitman W."/>
        </authorList>
    </citation>
    <scope>NUCLEOTIDE SEQUENCE [LARGE SCALE GENOMIC DNA]</scope>
    <source>
        <strain evidence="10 11">CECT 3287</strain>
    </source>
</reference>
<feature type="transmembrane region" description="Helical" evidence="7">
    <location>
        <begin position="313"/>
        <end position="331"/>
    </location>
</feature>
<evidence type="ECO:0000256" key="1">
    <source>
        <dbReference type="ARBA" id="ARBA00004141"/>
    </source>
</evidence>
<keyword evidence="4 7" id="KW-1133">Transmembrane helix</keyword>
<sequence>MIVLIPAYQPDLRLAELVGRLGHHRVVVVDDGSGPPYAEMFEKARRAGAEVITLDRNRGKGFALRTGFAHIGARCPGEDVVCADSDGQHRVEDIEAVAARVRVSGAAMVLGVRRFTGRVPARSRFGNAATRILFRLITRLSVTDTQTGLRGYPARTLPWLCRVPGDRFEYELRLLLRAAGERMDVEEVEIATVYLDGNRSSHFRPVIDSVRIYGPLLTFAGSSLLAFAVDAALLAGLVAWTGHLTASAVAARLVSATLNYSVNRTAVFRHGTPAPHRTAAPRYLALAAVCLAANITLLHLLSAVTGSLVTGKLATEIALFLAGFAIQRAFVFRRSTTAPPPAARATAGHDTTTGAMAA</sequence>
<evidence type="ECO:0000259" key="9">
    <source>
        <dbReference type="Pfam" id="PF04138"/>
    </source>
</evidence>
<feature type="region of interest" description="Disordered" evidence="6">
    <location>
        <begin position="338"/>
        <end position="358"/>
    </location>
</feature>
<dbReference type="AlphaFoldDB" id="A0A7W5FDY0"/>
<dbReference type="Proteomes" id="UP000590749">
    <property type="component" value="Unassembled WGS sequence"/>
</dbReference>
<keyword evidence="11" id="KW-1185">Reference proteome</keyword>
<feature type="compositionally biased region" description="Polar residues" evidence="6">
    <location>
        <begin position="349"/>
        <end position="358"/>
    </location>
</feature>
<dbReference type="Gene3D" id="3.90.550.10">
    <property type="entry name" value="Spore Coat Polysaccharide Biosynthesis Protein SpsA, Chain A"/>
    <property type="match status" value="1"/>
</dbReference>
<dbReference type="PANTHER" id="PTHR48090:SF7">
    <property type="entry name" value="RFBJ PROTEIN"/>
    <property type="match status" value="1"/>
</dbReference>
<keyword evidence="3 7" id="KW-0812">Transmembrane</keyword>
<dbReference type="GO" id="GO:0016020">
    <property type="term" value="C:membrane"/>
    <property type="evidence" value="ECO:0007669"/>
    <property type="project" value="UniProtKB-SubCell"/>
</dbReference>
<dbReference type="InterPro" id="IPR007267">
    <property type="entry name" value="GtrA_DPMS_TM"/>
</dbReference>
<keyword evidence="5 7" id="KW-0472">Membrane</keyword>
<proteinExistence type="inferred from homology"/>
<comment type="caution">
    <text evidence="10">The sequence shown here is derived from an EMBL/GenBank/DDBJ whole genome shotgun (WGS) entry which is preliminary data.</text>
</comment>
<evidence type="ECO:0000313" key="10">
    <source>
        <dbReference type="EMBL" id="MBB3094899.1"/>
    </source>
</evidence>
<organism evidence="10 11">
    <name type="scientific">Actinoplanes campanulatus</name>
    <dbReference type="NCBI Taxonomy" id="113559"/>
    <lineage>
        <taxon>Bacteria</taxon>
        <taxon>Bacillati</taxon>
        <taxon>Actinomycetota</taxon>
        <taxon>Actinomycetes</taxon>
        <taxon>Micromonosporales</taxon>
        <taxon>Micromonosporaceae</taxon>
        <taxon>Actinoplanes</taxon>
    </lineage>
</organism>
<dbReference type="InterPro" id="IPR050256">
    <property type="entry name" value="Glycosyltransferase_2"/>
</dbReference>
<evidence type="ECO:0000256" key="4">
    <source>
        <dbReference type="ARBA" id="ARBA00022989"/>
    </source>
</evidence>
<feature type="domain" description="GtrA/DPMS transmembrane" evidence="9">
    <location>
        <begin position="219"/>
        <end position="332"/>
    </location>
</feature>
<evidence type="ECO:0000313" key="11">
    <source>
        <dbReference type="Proteomes" id="UP000590749"/>
    </source>
</evidence>
<feature type="transmembrane region" description="Helical" evidence="7">
    <location>
        <begin position="244"/>
        <end position="262"/>
    </location>
</feature>